<reference evidence="2 3" key="1">
    <citation type="submission" date="2024-09" db="EMBL/GenBank/DDBJ databases">
        <authorList>
            <person name="D'Angelo T."/>
        </authorList>
    </citation>
    <scope>NUCLEOTIDE SEQUENCE [LARGE SCALE GENOMIC DNA]</scope>
    <source>
        <strain evidence="2">SAG AM-320-E07</strain>
    </source>
</reference>
<dbReference type="SUPFAM" id="SSF56300">
    <property type="entry name" value="Metallo-dependent phosphatases"/>
    <property type="match status" value="1"/>
</dbReference>
<proteinExistence type="predicted"/>
<protein>
    <submittedName>
        <fullName evidence="2">Metallophosphoesterase family protein</fullName>
        <ecNumber evidence="2">3.1.-.-</ecNumber>
    </submittedName>
</protein>
<comment type="caution">
    <text evidence="2">The sequence shown here is derived from an EMBL/GenBank/DDBJ whole genome shotgun (WGS) entry which is preliminary data.</text>
</comment>
<gene>
    <name evidence="2" type="ORF">ACFL6M_08050</name>
</gene>
<dbReference type="EC" id="3.1.-.-" evidence="2"/>
<organism evidence="2 3">
    <name type="scientific">Eiseniibacteriota bacterium</name>
    <dbReference type="NCBI Taxonomy" id="2212470"/>
    <lineage>
        <taxon>Bacteria</taxon>
        <taxon>Candidatus Eiseniibacteriota</taxon>
    </lineage>
</organism>
<dbReference type="Pfam" id="PF00149">
    <property type="entry name" value="Metallophos"/>
    <property type="match status" value="1"/>
</dbReference>
<sequence length="469" mass="51692">MPKPLSSPWLLQFQPTVLEVRLLARTAGDVDGELFWLAESPDRDLGSVEAEISVTADEISLGRLGSDVVLLRFPIVDYEGTGGRYRIRLGDRFTSWLHIPCHPLPGQPWRFLLASDHHCRPAALGTLRAVSRFMSQKPCHGILFSGDMVGIPDDLTSWVGANDGASFLESMAAPVDRIFHPSEQLTEQTARAGWPLLSTAPILACPGNHEVSSDSGDSPQKRFYRITPIDWNLETFSKLFMPVETETGATTAPPGCFVTTMGPLRVLSTFVARRWVPGDHDTQSGPCYQPPGRFIFESIAPDSRQVTWIRRQIADSADQANGERGRSLHIALLHHSPYAQGFNARPSFDDPPAYRTNQIVRSLVPLLEPWADLVLSGHNHAVNHHHIGGVHYFESSHMSIGKPPRMRLPDGTPAPEPLGHPSEFFAAEEGGTFFSVLEVVETDVGFSGGVTCYRVQAGGWAEEEYAFEL</sequence>
<evidence type="ECO:0000259" key="1">
    <source>
        <dbReference type="Pfam" id="PF00149"/>
    </source>
</evidence>
<accession>A0ABV6YMG4</accession>
<keyword evidence="2" id="KW-0378">Hydrolase</keyword>
<dbReference type="Gene3D" id="3.60.21.10">
    <property type="match status" value="1"/>
</dbReference>
<evidence type="ECO:0000313" key="2">
    <source>
        <dbReference type="EMBL" id="MFC1573531.1"/>
    </source>
</evidence>
<name>A0ABV6YMG4_UNCEI</name>
<dbReference type="EMBL" id="JBHPKH010000203">
    <property type="protein sequence ID" value="MFC1573531.1"/>
    <property type="molecule type" value="Genomic_DNA"/>
</dbReference>
<feature type="domain" description="Calcineurin-like phosphoesterase" evidence="1">
    <location>
        <begin position="110"/>
        <end position="380"/>
    </location>
</feature>
<keyword evidence="3" id="KW-1185">Reference proteome</keyword>
<dbReference type="InterPro" id="IPR029052">
    <property type="entry name" value="Metallo-depent_PP-like"/>
</dbReference>
<dbReference type="InterPro" id="IPR004843">
    <property type="entry name" value="Calcineurin-like_PHP"/>
</dbReference>
<dbReference type="GO" id="GO:0016787">
    <property type="term" value="F:hydrolase activity"/>
    <property type="evidence" value="ECO:0007669"/>
    <property type="project" value="UniProtKB-KW"/>
</dbReference>
<evidence type="ECO:0000313" key="3">
    <source>
        <dbReference type="Proteomes" id="UP001593833"/>
    </source>
</evidence>
<dbReference type="Proteomes" id="UP001593833">
    <property type="component" value="Unassembled WGS sequence"/>
</dbReference>